<keyword evidence="3" id="KW-1185">Reference proteome</keyword>
<evidence type="ECO:0000313" key="2">
    <source>
        <dbReference type="EMBL" id="KIK60019.1"/>
    </source>
</evidence>
<organism evidence="2 3">
    <name type="scientific">Collybiopsis luxurians FD-317 M1</name>
    <dbReference type="NCBI Taxonomy" id="944289"/>
    <lineage>
        <taxon>Eukaryota</taxon>
        <taxon>Fungi</taxon>
        <taxon>Dikarya</taxon>
        <taxon>Basidiomycota</taxon>
        <taxon>Agaricomycotina</taxon>
        <taxon>Agaricomycetes</taxon>
        <taxon>Agaricomycetidae</taxon>
        <taxon>Agaricales</taxon>
        <taxon>Marasmiineae</taxon>
        <taxon>Omphalotaceae</taxon>
        <taxon>Collybiopsis</taxon>
        <taxon>Collybiopsis luxurians</taxon>
    </lineage>
</organism>
<dbReference type="HOGENOM" id="CLU_2413474_0_0_1"/>
<evidence type="ECO:0000313" key="3">
    <source>
        <dbReference type="Proteomes" id="UP000053593"/>
    </source>
</evidence>
<accession>A0A0D0CC14</accession>
<dbReference type="Proteomes" id="UP000053593">
    <property type="component" value="Unassembled WGS sequence"/>
</dbReference>
<protein>
    <submittedName>
        <fullName evidence="2">Uncharacterized protein</fullName>
    </submittedName>
</protein>
<keyword evidence="1" id="KW-1133">Transmembrane helix</keyword>
<feature type="transmembrane region" description="Helical" evidence="1">
    <location>
        <begin position="12"/>
        <end position="40"/>
    </location>
</feature>
<reference evidence="2 3" key="1">
    <citation type="submission" date="2014-04" db="EMBL/GenBank/DDBJ databases">
        <title>Evolutionary Origins and Diversification of the Mycorrhizal Mutualists.</title>
        <authorList>
            <consortium name="DOE Joint Genome Institute"/>
            <consortium name="Mycorrhizal Genomics Consortium"/>
            <person name="Kohler A."/>
            <person name="Kuo A."/>
            <person name="Nagy L.G."/>
            <person name="Floudas D."/>
            <person name="Copeland A."/>
            <person name="Barry K.W."/>
            <person name="Cichocki N."/>
            <person name="Veneault-Fourrey C."/>
            <person name="LaButti K."/>
            <person name="Lindquist E.A."/>
            <person name="Lipzen A."/>
            <person name="Lundell T."/>
            <person name="Morin E."/>
            <person name="Murat C."/>
            <person name="Riley R."/>
            <person name="Ohm R."/>
            <person name="Sun H."/>
            <person name="Tunlid A."/>
            <person name="Henrissat B."/>
            <person name="Grigoriev I.V."/>
            <person name="Hibbett D.S."/>
            <person name="Martin F."/>
        </authorList>
    </citation>
    <scope>NUCLEOTIDE SEQUENCE [LARGE SCALE GENOMIC DNA]</scope>
    <source>
        <strain evidence="2 3">FD-317 M1</strain>
    </source>
</reference>
<name>A0A0D0CC14_9AGAR</name>
<dbReference type="AlphaFoldDB" id="A0A0D0CC14"/>
<proteinExistence type="predicted"/>
<sequence>MGPNMTHCILRFRFLIVIIHGVIDKAILILILVPMVLVLVLSRLLLNINIKVFLDVGLLLLPSPLLVTLLMVPRHLVYPTDCAVLDLVRYKG</sequence>
<gene>
    <name evidence="2" type="ORF">GYMLUDRAFT_617852</name>
</gene>
<keyword evidence="1" id="KW-0472">Membrane</keyword>
<evidence type="ECO:0000256" key="1">
    <source>
        <dbReference type="SAM" id="Phobius"/>
    </source>
</evidence>
<dbReference type="EMBL" id="KN834777">
    <property type="protein sequence ID" value="KIK60019.1"/>
    <property type="molecule type" value="Genomic_DNA"/>
</dbReference>
<feature type="transmembrane region" description="Helical" evidence="1">
    <location>
        <begin position="52"/>
        <end position="72"/>
    </location>
</feature>
<keyword evidence="1" id="KW-0812">Transmembrane</keyword>